<sequence length="469" mass="50211">MLRLPVVSRLGRQLAHFAAAEQGNIAVVFAVTLVPILTFVGAAIDYSRATAARTAMQSALDSAVLMVARDLSQGLITTSQVNTKAQSYFSGLYNYSGVQSISVAGTYTAASGSGNATIQVTGSGAIKSDFMQIAGYPTLGFNASSTTTWGASLLRVALVLDNTGSMNDYNKIGALRTAATNLVNQLSALAQNQGDVLMSVVPFNIDVNVGTSNSGASWLRWDQWDSRTTNNSGNTYCSDNNWHIYNPTMAQCKGHGYNWNHTPSSNTSSWNGCVGDRDQNYDVTSDAPSSQSTNFPADQYPYCPVVSIIPLTYNWTTIKSAITSMTAQGSTNQTIGLQWGWLSLMQQSPMNAPAESSTSNTYQHIIILFTDGLNTMDRWYGDGGSVSSGVDTRMKLLCDNIKGVNDPKTGKAMYTIYTVQIDTDGAGQSPVLPYCASSSANFYMLTSPSQIAEAFAEIGTSISKLRVAR</sequence>
<keyword evidence="1" id="KW-0812">Transmembrane</keyword>
<feature type="transmembrane region" description="Helical" evidence="1">
    <location>
        <begin position="25"/>
        <end position="46"/>
    </location>
</feature>
<name>A0A176YLL6_9BRAD</name>
<proteinExistence type="predicted"/>
<evidence type="ECO:0000256" key="1">
    <source>
        <dbReference type="SAM" id="Phobius"/>
    </source>
</evidence>
<dbReference type="InterPro" id="IPR028087">
    <property type="entry name" value="Tad_N"/>
</dbReference>
<dbReference type="SUPFAM" id="SSF53300">
    <property type="entry name" value="vWA-like"/>
    <property type="match status" value="1"/>
</dbReference>
<dbReference type="GeneID" id="32582825"/>
<dbReference type="Gene3D" id="3.40.50.410">
    <property type="entry name" value="von Willebrand factor, type A domain"/>
    <property type="match status" value="1"/>
</dbReference>
<evidence type="ECO:0000259" key="2">
    <source>
        <dbReference type="Pfam" id="PF13400"/>
    </source>
</evidence>
<keyword evidence="4" id="KW-1185">Reference proteome</keyword>
<keyword evidence="1" id="KW-1133">Transmembrane helix</keyword>
<keyword evidence="1" id="KW-0472">Membrane</keyword>
<comment type="caution">
    <text evidence="3">The sequence shown here is derived from an EMBL/GenBank/DDBJ whole genome shotgun (WGS) entry which is preliminary data.</text>
</comment>
<evidence type="ECO:0000313" key="4">
    <source>
        <dbReference type="Proteomes" id="UP000077173"/>
    </source>
</evidence>
<dbReference type="EMBL" id="LSEF01000113">
    <property type="protein sequence ID" value="OAF07484.1"/>
    <property type="molecule type" value="Genomic_DNA"/>
</dbReference>
<dbReference type="Pfam" id="PF13400">
    <property type="entry name" value="Tad"/>
    <property type="match status" value="1"/>
</dbReference>
<reference evidence="3 4" key="1">
    <citation type="submission" date="2016-02" db="EMBL/GenBank/DDBJ databases">
        <title>Draft genome sequence of the strain BR 10247T Bradyrhizobium neotropicale isolated from nodules of Centrolobium paraense.</title>
        <authorList>
            <person name="Simoes-Araujo J.L."/>
            <person name="Barauna A.C."/>
            <person name="Silva K."/>
            <person name="Zilli J.E."/>
        </authorList>
    </citation>
    <scope>NUCLEOTIDE SEQUENCE [LARGE SCALE GENOMIC DNA]</scope>
    <source>
        <strain evidence="3 4">BR 10247</strain>
    </source>
</reference>
<dbReference type="RefSeq" id="WP_063681830.1">
    <property type="nucleotide sequence ID" value="NZ_LSEF01000113.1"/>
</dbReference>
<dbReference type="InterPro" id="IPR036465">
    <property type="entry name" value="vWFA_dom_sf"/>
</dbReference>
<protein>
    <recommendedName>
        <fullName evidence="2">Putative Flp pilus-assembly TadG-like N-terminal domain-containing protein</fullName>
    </recommendedName>
</protein>
<accession>A0A176YLL6</accession>
<dbReference type="Proteomes" id="UP000077173">
    <property type="component" value="Unassembled WGS sequence"/>
</dbReference>
<feature type="domain" description="Putative Flp pilus-assembly TadG-like N-terminal" evidence="2">
    <location>
        <begin position="23"/>
        <end position="70"/>
    </location>
</feature>
<dbReference type="AlphaFoldDB" id="A0A176YLL6"/>
<gene>
    <name evidence="3" type="ORF">AXW67_30160</name>
</gene>
<evidence type="ECO:0000313" key="3">
    <source>
        <dbReference type="EMBL" id="OAF07484.1"/>
    </source>
</evidence>
<organism evidence="3 4">
    <name type="scientific">Bradyrhizobium neotropicale</name>
    <dbReference type="NCBI Taxonomy" id="1497615"/>
    <lineage>
        <taxon>Bacteria</taxon>
        <taxon>Pseudomonadati</taxon>
        <taxon>Pseudomonadota</taxon>
        <taxon>Alphaproteobacteria</taxon>
        <taxon>Hyphomicrobiales</taxon>
        <taxon>Nitrobacteraceae</taxon>
        <taxon>Bradyrhizobium</taxon>
    </lineage>
</organism>